<reference evidence="2" key="1">
    <citation type="submission" date="2022-10" db="EMBL/GenBank/DDBJ databases">
        <authorList>
            <person name="Kim H.S."/>
            <person name="Kim J.-S."/>
            <person name="Suh M.K."/>
            <person name="Eom M.K."/>
            <person name="Lee J.-S."/>
        </authorList>
    </citation>
    <scope>NUCLEOTIDE SEQUENCE</scope>
    <source>
        <strain evidence="2">LIP-5</strain>
    </source>
</reference>
<evidence type="ECO:0000259" key="1">
    <source>
        <dbReference type="SMART" id="SM01235"/>
    </source>
</evidence>
<dbReference type="SMART" id="SM01235">
    <property type="entry name" value="Haem_bd"/>
    <property type="match status" value="1"/>
</dbReference>
<organism evidence="2 3">
    <name type="scientific">Haoranjiania flava</name>
    <dbReference type="NCBI Taxonomy" id="1856322"/>
    <lineage>
        <taxon>Bacteria</taxon>
        <taxon>Pseudomonadati</taxon>
        <taxon>Bacteroidota</taxon>
        <taxon>Chitinophagia</taxon>
        <taxon>Chitinophagales</taxon>
        <taxon>Chitinophagaceae</taxon>
        <taxon>Haoranjiania</taxon>
    </lineage>
</organism>
<dbReference type="EMBL" id="JAOTPL010000004">
    <property type="protein sequence ID" value="MCU7693781.1"/>
    <property type="molecule type" value="Genomic_DNA"/>
</dbReference>
<dbReference type="Pfam" id="PF14376">
    <property type="entry name" value="Haem_bd"/>
    <property type="match status" value="1"/>
</dbReference>
<dbReference type="RefSeq" id="WP_263037268.1">
    <property type="nucleotide sequence ID" value="NZ_JAOTPL010000004.1"/>
</dbReference>
<protein>
    <submittedName>
        <fullName evidence="2">Heme-binding domain-containing protein</fullName>
    </submittedName>
</protein>
<evidence type="ECO:0000313" key="2">
    <source>
        <dbReference type="EMBL" id="MCU7693781.1"/>
    </source>
</evidence>
<name>A0AAE3INY1_9BACT</name>
<accession>A0AAE3INY1</accession>
<dbReference type="InterPro" id="IPR025992">
    <property type="entry name" value="Haem-bd"/>
</dbReference>
<feature type="domain" description="Haem-binding" evidence="1">
    <location>
        <begin position="9"/>
        <end position="144"/>
    </location>
</feature>
<keyword evidence="3" id="KW-1185">Reference proteome</keyword>
<evidence type="ECO:0000313" key="3">
    <source>
        <dbReference type="Proteomes" id="UP001209317"/>
    </source>
</evidence>
<gene>
    <name evidence="2" type="ORF">OD355_04535</name>
</gene>
<comment type="caution">
    <text evidence="2">The sequence shown here is derived from an EMBL/GenBank/DDBJ whole genome shotgun (WGS) entry which is preliminary data.</text>
</comment>
<sequence length="149" mass="17184">MKKVLLVLLIIIIAIQFIPSQKNIAAGDSPNSITKVYDVPPDVQQILKTSCNDCHSNNTQYPWYNRIQPVAMYLAYHVKDGKRELNFDEFAAYSPEKRLHKIEETREVIQKNEMPLQSYTIIHSDAILSDAQKQTLINWTNSIAPHHHE</sequence>
<dbReference type="Proteomes" id="UP001209317">
    <property type="component" value="Unassembled WGS sequence"/>
</dbReference>
<proteinExistence type="predicted"/>
<dbReference type="AlphaFoldDB" id="A0AAE3INY1"/>